<accession>A0A0V0I6P3</accession>
<sequence length="83" mass="9414">MTNLYTSIVTFSEEFSVVDKSIWHHIKRCVVYSAKVEILATPSSDITSSSFIQMKVKSVLYKSTRNSDTLSSFISSTHIIIFM</sequence>
<proteinExistence type="predicted"/>
<evidence type="ECO:0000313" key="1">
    <source>
        <dbReference type="EMBL" id="JAP28104.1"/>
    </source>
</evidence>
<dbReference type="EMBL" id="GEDG01010470">
    <property type="protein sequence ID" value="JAP28104.1"/>
    <property type="molecule type" value="Transcribed_RNA"/>
</dbReference>
<dbReference type="AlphaFoldDB" id="A0A0V0I6P3"/>
<reference evidence="1" key="1">
    <citation type="submission" date="2015-12" db="EMBL/GenBank/DDBJ databases">
        <title>Gene expression during late stages of embryo sac development: a critical building block for successful pollen-pistil interactions.</title>
        <authorList>
            <person name="Liu Y."/>
            <person name="Joly V."/>
            <person name="Sabar M."/>
            <person name="Matton D.P."/>
        </authorList>
    </citation>
    <scope>NUCLEOTIDE SEQUENCE</scope>
</reference>
<organism evidence="1">
    <name type="scientific">Solanum chacoense</name>
    <name type="common">Chaco potato</name>
    <dbReference type="NCBI Taxonomy" id="4108"/>
    <lineage>
        <taxon>Eukaryota</taxon>
        <taxon>Viridiplantae</taxon>
        <taxon>Streptophyta</taxon>
        <taxon>Embryophyta</taxon>
        <taxon>Tracheophyta</taxon>
        <taxon>Spermatophyta</taxon>
        <taxon>Magnoliopsida</taxon>
        <taxon>eudicotyledons</taxon>
        <taxon>Gunneridae</taxon>
        <taxon>Pentapetalae</taxon>
        <taxon>asterids</taxon>
        <taxon>lamiids</taxon>
        <taxon>Solanales</taxon>
        <taxon>Solanaceae</taxon>
        <taxon>Solanoideae</taxon>
        <taxon>Solaneae</taxon>
        <taxon>Solanum</taxon>
    </lineage>
</organism>
<protein>
    <submittedName>
        <fullName evidence="1">Putative ovule protein</fullName>
    </submittedName>
</protein>
<name>A0A0V0I6P3_SOLCH</name>